<dbReference type="Pfam" id="PF07642">
    <property type="entry name" value="BBP2"/>
    <property type="match status" value="1"/>
</dbReference>
<feature type="signal peptide" evidence="1">
    <location>
        <begin position="1"/>
        <end position="22"/>
    </location>
</feature>
<gene>
    <name evidence="2" type="ordered locus">XALc_2834</name>
</gene>
<accession>D2UG00</accession>
<reference evidence="2 3" key="1">
    <citation type="journal article" date="2009" name="BMC Genomics">
        <title>The complete genome sequence of Xanthomonas albilineans provides new insights into the reductive genome evolution of the xylem-limited Xanthomonadaceae.</title>
        <authorList>
            <person name="Pieretti I."/>
            <person name="Royer M."/>
            <person name="Barbe V."/>
            <person name="Carrere S."/>
            <person name="Koebnik R."/>
            <person name="Cociancich S."/>
            <person name="Couloux A."/>
            <person name="Darrasse A."/>
            <person name="Gouzy J."/>
            <person name="Jacques M.A."/>
            <person name="Lauber E."/>
            <person name="Manceau C."/>
            <person name="Mangenot S."/>
            <person name="Poussier S."/>
            <person name="Segurens B."/>
            <person name="Szurek B."/>
            <person name="Verdier V."/>
            <person name="Arlat M."/>
            <person name="Rott P."/>
        </authorList>
    </citation>
    <scope>NUCLEOTIDE SEQUENCE [LARGE SCALE GENOMIC DNA]</scope>
    <source>
        <strain evidence="3">GPE PC73 / CFBP 7063</strain>
    </source>
</reference>
<keyword evidence="1" id="KW-0732">Signal</keyword>
<organism evidence="2 3">
    <name type="scientific">Xanthomonas albilineans (strain GPE PC73 / CFBP 7063)</name>
    <dbReference type="NCBI Taxonomy" id="380358"/>
    <lineage>
        <taxon>Bacteria</taxon>
        <taxon>Pseudomonadati</taxon>
        <taxon>Pseudomonadota</taxon>
        <taxon>Gammaproteobacteria</taxon>
        <taxon>Lysobacterales</taxon>
        <taxon>Lysobacteraceae</taxon>
        <taxon>Xanthomonas</taxon>
    </lineage>
</organism>
<dbReference type="InterPro" id="IPR011486">
    <property type="entry name" value="BBP2"/>
</dbReference>
<evidence type="ECO:0000313" key="3">
    <source>
        <dbReference type="Proteomes" id="UP000001890"/>
    </source>
</evidence>
<keyword evidence="3" id="KW-1185">Reference proteome</keyword>
<proteinExistence type="predicted"/>
<dbReference type="eggNOG" id="COG2067">
    <property type="taxonomic scope" value="Bacteria"/>
</dbReference>
<evidence type="ECO:0008006" key="4">
    <source>
        <dbReference type="Google" id="ProtNLM"/>
    </source>
</evidence>
<sequence>MSMKIHPLFVSLALLCTGKAVAADVTVPLSVAMPAMLQESAAAAQPVSADCSNGFFSRFVAAYREDAQPADPNALAPARRGMESPFSSPPFPSAEWQLGGVDYPVGVPSENAQYPLEKALACTHVGHWMQDHRIELYGWINPSLNASTSRFSNYPLSYDARPNRGEFNQFLFRLQRLPDTVQTDHIDWGFHLDDLYGYDYHFTTMKGVTSDQLLNHPRPKSALNGKIYGNDPMIAYVDLYVPWVAQGMVVLLGRYLSLPDIEAQFSPNNYLLTHSLLYTVDAYTDMGILTTTKLNDQWILQLGVHGGDDTALWDSNSRLSAQVCLRWVSKSNNDMLYPCVESYNNASQTYNNLQEFVLTWGHRFSPRVHTLTEAYHIYVRNQALATDPWQSQAPTGRPGYPLGQAPNFPLGRNSTDAIVNYVNIQLDSKNMLSIRNEFFNDHVGQRTGFATRYSEHTIGLTHWVSQDLEIRPELRYEKAYDFPAYDAGHKSHQTTALLDAILHF</sequence>
<protein>
    <recommendedName>
        <fullName evidence="4">Secreted protein</fullName>
    </recommendedName>
</protein>
<evidence type="ECO:0000313" key="2">
    <source>
        <dbReference type="EMBL" id="CBA17311.1"/>
    </source>
</evidence>
<feature type="chain" id="PRO_5003037604" description="Secreted protein" evidence="1">
    <location>
        <begin position="23"/>
        <end position="504"/>
    </location>
</feature>
<dbReference type="RefSeq" id="WP_012917304.1">
    <property type="nucleotide sequence ID" value="NC_013722.1"/>
</dbReference>
<dbReference type="EMBL" id="FP565176">
    <property type="protein sequence ID" value="CBA17311.1"/>
    <property type="molecule type" value="Genomic_DNA"/>
</dbReference>
<dbReference type="PATRIC" id="fig|29447.3.peg.2792"/>
<dbReference type="STRING" id="380358.XALC_2834"/>
<dbReference type="AlphaFoldDB" id="D2UG00"/>
<dbReference type="Proteomes" id="UP000001890">
    <property type="component" value="Chromosome"/>
</dbReference>
<name>D2UG00_XANAP</name>
<dbReference type="OrthoDB" id="7486782at2"/>
<dbReference type="KEGG" id="xal:XALC_2834"/>
<dbReference type="GeneID" id="57878141"/>
<evidence type="ECO:0000256" key="1">
    <source>
        <dbReference type="SAM" id="SignalP"/>
    </source>
</evidence>